<comment type="caution">
    <text evidence="1">The sequence shown here is derived from an EMBL/GenBank/DDBJ whole genome shotgun (WGS) entry which is preliminary data.</text>
</comment>
<gene>
    <name evidence="1" type="ORF">PLOB_00035343</name>
</gene>
<evidence type="ECO:0000313" key="2">
    <source>
        <dbReference type="Proteomes" id="UP001159405"/>
    </source>
</evidence>
<reference evidence="1 2" key="1">
    <citation type="submission" date="2022-05" db="EMBL/GenBank/DDBJ databases">
        <authorList>
            <consortium name="Genoscope - CEA"/>
            <person name="William W."/>
        </authorList>
    </citation>
    <scope>NUCLEOTIDE SEQUENCE [LARGE SCALE GENOMIC DNA]</scope>
</reference>
<dbReference type="Proteomes" id="UP001159405">
    <property type="component" value="Unassembled WGS sequence"/>
</dbReference>
<sequence length="131" mass="15236">MLATPFRPAIRDLKIRGRDKLRRLPEVNLLNEACAHEAQTRVLAVLVSPRTPFSLFCRRLENPVVWSSFHDEMCREIMVVDPFTGTKKSPVARGKKREEVAENLNQIEAVYFTVDKRAVRDRYNLLAWLKN</sequence>
<evidence type="ECO:0000313" key="1">
    <source>
        <dbReference type="EMBL" id="CAH3037139.1"/>
    </source>
</evidence>
<protein>
    <submittedName>
        <fullName evidence="1">Uncharacterized protein</fullName>
    </submittedName>
</protein>
<name>A0ABN8MYZ5_9CNID</name>
<organism evidence="1 2">
    <name type="scientific">Porites lobata</name>
    <dbReference type="NCBI Taxonomy" id="104759"/>
    <lineage>
        <taxon>Eukaryota</taxon>
        <taxon>Metazoa</taxon>
        <taxon>Cnidaria</taxon>
        <taxon>Anthozoa</taxon>
        <taxon>Hexacorallia</taxon>
        <taxon>Scleractinia</taxon>
        <taxon>Fungiina</taxon>
        <taxon>Poritidae</taxon>
        <taxon>Porites</taxon>
    </lineage>
</organism>
<proteinExistence type="predicted"/>
<accession>A0ABN8MYZ5</accession>
<dbReference type="EMBL" id="CALNXK010000005">
    <property type="protein sequence ID" value="CAH3037139.1"/>
    <property type="molecule type" value="Genomic_DNA"/>
</dbReference>
<keyword evidence="2" id="KW-1185">Reference proteome</keyword>